<evidence type="ECO:0000259" key="1">
    <source>
        <dbReference type="Pfam" id="PF14111"/>
    </source>
</evidence>
<dbReference type="Pfam" id="PF14111">
    <property type="entry name" value="DUF4283"/>
    <property type="match status" value="1"/>
</dbReference>
<organism evidence="2 3">
    <name type="scientific">Coptis chinensis</name>
    <dbReference type="NCBI Taxonomy" id="261450"/>
    <lineage>
        <taxon>Eukaryota</taxon>
        <taxon>Viridiplantae</taxon>
        <taxon>Streptophyta</taxon>
        <taxon>Embryophyta</taxon>
        <taxon>Tracheophyta</taxon>
        <taxon>Spermatophyta</taxon>
        <taxon>Magnoliopsida</taxon>
        <taxon>Ranunculales</taxon>
        <taxon>Ranunculaceae</taxon>
        <taxon>Coptidoideae</taxon>
        <taxon>Coptis</taxon>
    </lineage>
</organism>
<protein>
    <recommendedName>
        <fullName evidence="1">DUF4283 domain-containing protein</fullName>
    </recommendedName>
</protein>
<comment type="caution">
    <text evidence="2">The sequence shown here is derived from an EMBL/GenBank/DDBJ whole genome shotgun (WGS) entry which is preliminary data.</text>
</comment>
<gene>
    <name evidence="2" type="ORF">IFM89_002055</name>
</gene>
<dbReference type="InterPro" id="IPR025558">
    <property type="entry name" value="DUF4283"/>
</dbReference>
<dbReference type="EMBL" id="JADFTS010000004">
    <property type="protein sequence ID" value="KAF9607838.1"/>
    <property type="molecule type" value="Genomic_DNA"/>
</dbReference>
<dbReference type="Proteomes" id="UP000631114">
    <property type="component" value="Unassembled WGS sequence"/>
</dbReference>
<dbReference type="AlphaFoldDB" id="A0A835LTR6"/>
<feature type="domain" description="DUF4283" evidence="1">
    <location>
        <begin position="5"/>
        <end position="42"/>
    </location>
</feature>
<evidence type="ECO:0000313" key="2">
    <source>
        <dbReference type="EMBL" id="KAF9607838.1"/>
    </source>
</evidence>
<proteinExistence type="predicted"/>
<dbReference type="OrthoDB" id="1939300at2759"/>
<keyword evidence="3" id="KW-1185">Reference proteome</keyword>
<sequence>MIDDKDLFYFKFFNKEDRQIVIDHGPLFLAGRIFVVRSWSPKNENTPVIITEDKDQTKGDKQGDQDTLNTQGMEGLNYEKAQDDIQEEAQVGTQRNRAESSVVVTTPVRSTIMPTVNALVQNNVVQNNALVPYVCQKVDTETNHVSDEEIVSTAMVIHSSHGQTPIS</sequence>
<name>A0A835LTR6_9MAGN</name>
<reference evidence="2 3" key="1">
    <citation type="submission" date="2020-10" db="EMBL/GenBank/DDBJ databases">
        <title>The Coptis chinensis genome and diversification of protoberbering-type alkaloids.</title>
        <authorList>
            <person name="Wang B."/>
            <person name="Shu S."/>
            <person name="Song C."/>
            <person name="Liu Y."/>
        </authorList>
    </citation>
    <scope>NUCLEOTIDE SEQUENCE [LARGE SCALE GENOMIC DNA]</scope>
    <source>
        <strain evidence="2">HL-2020</strain>
        <tissue evidence="2">Leaf</tissue>
    </source>
</reference>
<evidence type="ECO:0000313" key="3">
    <source>
        <dbReference type="Proteomes" id="UP000631114"/>
    </source>
</evidence>
<accession>A0A835LTR6</accession>